<keyword evidence="6" id="KW-0547">Nucleotide-binding</keyword>
<accession>A0ABT9GND7</accession>
<evidence type="ECO:0000259" key="5">
    <source>
        <dbReference type="PROSITE" id="PS50109"/>
    </source>
</evidence>
<dbReference type="InterPro" id="IPR003661">
    <property type="entry name" value="HisK_dim/P_dom"/>
</dbReference>
<dbReference type="RefSeq" id="WP_305944625.1">
    <property type="nucleotide sequence ID" value="NZ_JAUZVY010000002.1"/>
</dbReference>
<dbReference type="InterPro" id="IPR029016">
    <property type="entry name" value="GAF-like_dom_sf"/>
</dbReference>
<feature type="domain" description="Histidine kinase" evidence="5">
    <location>
        <begin position="214"/>
        <end position="452"/>
    </location>
</feature>
<dbReference type="PRINTS" id="PR00344">
    <property type="entry name" value="BCTRLSENSOR"/>
</dbReference>
<keyword evidence="6" id="KW-0067">ATP-binding</keyword>
<evidence type="ECO:0000313" key="7">
    <source>
        <dbReference type="Proteomes" id="UP001236258"/>
    </source>
</evidence>
<evidence type="ECO:0000256" key="2">
    <source>
        <dbReference type="ARBA" id="ARBA00012438"/>
    </source>
</evidence>
<keyword evidence="7" id="KW-1185">Reference proteome</keyword>
<dbReference type="SMART" id="SM00387">
    <property type="entry name" value="HATPase_c"/>
    <property type="match status" value="1"/>
</dbReference>
<dbReference type="InterPro" id="IPR003594">
    <property type="entry name" value="HATPase_dom"/>
</dbReference>
<feature type="coiled-coil region" evidence="4">
    <location>
        <begin position="174"/>
        <end position="201"/>
    </location>
</feature>
<dbReference type="Gene3D" id="3.30.565.10">
    <property type="entry name" value="Histidine kinase-like ATPase, C-terminal domain"/>
    <property type="match status" value="1"/>
</dbReference>
<dbReference type="InterPro" id="IPR004358">
    <property type="entry name" value="Sig_transdc_His_kin-like_C"/>
</dbReference>
<name>A0ABT9GND7_9GAMM</name>
<dbReference type="InterPro" id="IPR036890">
    <property type="entry name" value="HATPase_C_sf"/>
</dbReference>
<comment type="caution">
    <text evidence="6">The sequence shown here is derived from an EMBL/GenBank/DDBJ whole genome shotgun (WGS) entry which is preliminary data.</text>
</comment>
<keyword evidence="4" id="KW-0175">Coiled coil</keyword>
<sequence length="463" mass="51741">MKPDESLLDKLHQLQIKNRELEQVHLLQTLILDGLHVILTTEDIDALFAQFFGLLRQALHFDAAVITQLSDERTQLLSVSCTETDSDGALNIVQHIHQKGLERPLNAFHIPLLFEEPLTLTSPWSDMRSLLGIDIQTQHAEYQLWIFSNERAAFGPHDLTLLQQFSSFAGSTISQVEKRRLQQQQKELQARQDQIEKVLISSEKMASLGQMAAGVAHEINNPLSYVLSNIQNLAYNHEQLHQLIDALKHEVAADTALSILEHYRYQAICVDTDDIMAEMTEGATRVKDIVKSLRQFSHPDQSKTDDIDLAELIDNTLRVAWNQIKYSAQLEKHYGNKRIVVTARSAQLSQVLLNILVNAAQACDEKIGLIQITLCDDKDNAFIEIKDNGCGIPEDTLTKIFDPFFTTKAVGKGTGLGLAISKAIIEQHSGSIQVSSQPNQGTSFVITLPKQPDLSHGEADGYL</sequence>
<dbReference type="PANTHER" id="PTHR43065">
    <property type="entry name" value="SENSOR HISTIDINE KINASE"/>
    <property type="match status" value="1"/>
</dbReference>
<dbReference type="InterPro" id="IPR036097">
    <property type="entry name" value="HisK_dim/P_sf"/>
</dbReference>
<dbReference type="CDD" id="cd00082">
    <property type="entry name" value="HisKA"/>
    <property type="match status" value="1"/>
</dbReference>
<evidence type="ECO:0000256" key="4">
    <source>
        <dbReference type="SAM" id="Coils"/>
    </source>
</evidence>
<dbReference type="SUPFAM" id="SSF47384">
    <property type="entry name" value="Homodimeric domain of signal transducing histidine kinase"/>
    <property type="match status" value="1"/>
</dbReference>
<dbReference type="Proteomes" id="UP001236258">
    <property type="component" value="Unassembled WGS sequence"/>
</dbReference>
<evidence type="ECO:0000313" key="6">
    <source>
        <dbReference type="EMBL" id="MDP4528488.1"/>
    </source>
</evidence>
<dbReference type="SUPFAM" id="SSF55874">
    <property type="entry name" value="ATPase domain of HSP90 chaperone/DNA topoisomerase II/histidine kinase"/>
    <property type="match status" value="1"/>
</dbReference>
<dbReference type="Gene3D" id="1.10.287.130">
    <property type="match status" value="1"/>
</dbReference>
<dbReference type="PANTHER" id="PTHR43065:SF50">
    <property type="entry name" value="HISTIDINE KINASE"/>
    <property type="match status" value="1"/>
</dbReference>
<reference evidence="6 7" key="1">
    <citation type="submission" date="2023-08" db="EMBL/GenBank/DDBJ databases">
        <authorList>
            <person name="Joshi A."/>
            <person name="Thite S."/>
        </authorList>
    </citation>
    <scope>NUCLEOTIDE SEQUENCE [LARGE SCALE GENOMIC DNA]</scope>
    <source>
        <strain evidence="6 7">1E1</strain>
    </source>
</reference>
<dbReference type="EC" id="2.7.13.3" evidence="2"/>
<organism evidence="6 7">
    <name type="scientific">Alkalimonas delamerensis</name>
    <dbReference type="NCBI Taxonomy" id="265981"/>
    <lineage>
        <taxon>Bacteria</taxon>
        <taxon>Pseudomonadati</taxon>
        <taxon>Pseudomonadota</taxon>
        <taxon>Gammaproteobacteria</taxon>
        <taxon>Alkalimonas</taxon>
    </lineage>
</organism>
<dbReference type="InterPro" id="IPR005467">
    <property type="entry name" value="His_kinase_dom"/>
</dbReference>
<dbReference type="SUPFAM" id="SSF55781">
    <property type="entry name" value="GAF domain-like"/>
    <property type="match status" value="1"/>
</dbReference>
<dbReference type="GO" id="GO:0005524">
    <property type="term" value="F:ATP binding"/>
    <property type="evidence" value="ECO:0007669"/>
    <property type="project" value="UniProtKB-KW"/>
</dbReference>
<comment type="catalytic activity">
    <reaction evidence="1">
        <text>ATP + protein L-histidine = ADP + protein N-phospho-L-histidine.</text>
        <dbReference type="EC" id="2.7.13.3"/>
    </reaction>
</comment>
<dbReference type="Gene3D" id="3.30.450.40">
    <property type="match status" value="1"/>
</dbReference>
<evidence type="ECO:0000256" key="3">
    <source>
        <dbReference type="ARBA" id="ARBA00022553"/>
    </source>
</evidence>
<dbReference type="Pfam" id="PF02518">
    <property type="entry name" value="HATPase_c"/>
    <property type="match status" value="1"/>
</dbReference>
<gene>
    <name evidence="6" type="ORF">Q3O59_05515</name>
</gene>
<evidence type="ECO:0000256" key="1">
    <source>
        <dbReference type="ARBA" id="ARBA00000085"/>
    </source>
</evidence>
<proteinExistence type="predicted"/>
<protein>
    <recommendedName>
        <fullName evidence="2">histidine kinase</fullName>
        <ecNumber evidence="2">2.7.13.3</ecNumber>
    </recommendedName>
</protein>
<dbReference type="EMBL" id="JAUZVY010000002">
    <property type="protein sequence ID" value="MDP4528488.1"/>
    <property type="molecule type" value="Genomic_DNA"/>
</dbReference>
<dbReference type="PROSITE" id="PS50109">
    <property type="entry name" value="HIS_KIN"/>
    <property type="match status" value="1"/>
</dbReference>
<keyword evidence="3" id="KW-0597">Phosphoprotein</keyword>